<dbReference type="PROSITE" id="PS00028">
    <property type="entry name" value="ZINC_FINGER_C2H2_1"/>
    <property type="match status" value="2"/>
</dbReference>
<feature type="domain" description="C2H2-type" evidence="15">
    <location>
        <begin position="527"/>
        <end position="549"/>
    </location>
</feature>
<feature type="region of interest" description="Disordered" evidence="14">
    <location>
        <begin position="318"/>
        <end position="338"/>
    </location>
</feature>
<organism evidence="16 17">
    <name type="scientific">Cytospora schulzeri</name>
    <dbReference type="NCBI Taxonomy" id="448051"/>
    <lineage>
        <taxon>Eukaryota</taxon>
        <taxon>Fungi</taxon>
        <taxon>Dikarya</taxon>
        <taxon>Ascomycota</taxon>
        <taxon>Pezizomycotina</taxon>
        <taxon>Sordariomycetes</taxon>
        <taxon>Sordariomycetidae</taxon>
        <taxon>Diaporthales</taxon>
        <taxon>Cytosporaceae</taxon>
        <taxon>Cytospora</taxon>
    </lineage>
</organism>
<evidence type="ECO:0000256" key="4">
    <source>
        <dbReference type="ARBA" id="ARBA00022723"/>
    </source>
</evidence>
<sequence>MAQQAMAPAFFYYNPDPNPENRHHGHFIPHPQPQAHHPYAPHMQQPMQVFPQVPVLPSTPLPSTPVFSRPSSSCSQPPMPQQAKHSFTSAPQQVLTPQASPVRMHQPLHRPTIVLDMDKFDPADHMCYPQTPPLSSAGSVMGSPGSCDMLATPLNPMFSGLENTPMCIKEEVDALPIEQFPALDWDSCASPPMTPVYLPQQDPLAQHAQAPAQSQAPAQAPAQAPTSNQNCASPVPAHCEVDILPPTISSTTSCPSLSPSPTPYATPYANSVASEQDYFCDPRNLTVGTVNPTLAPEFSALPNLCAGDNEERDLVFRGDQSQTSPSISHSASSSFGEITPPVPHSLPIFDDFSDLESEDSFVNGLVNLGEQHASASYQARSRSSSGATSQSFDDYDDYEDQSFGMPSPPDSSASNDGHRNKRVKMESAADGEQSQTEQQQQQQTPENQHQSSSAHSESNTPNTGAHSSGASESGTPHIPAQNRRGRKQSLTEDPSKTFVCELCNRRFRRQEHLKRHYRSLHTQDKPFECNECGKKFSRSDNLTQHARTHGSGAIVMNLIDDPNMHAYGQPHMYAPPMAGPPGPEEYSQFGKVLFQVAAEIPANGSDISSNDGDNGGKKKRKRSD</sequence>
<dbReference type="GO" id="GO:0005737">
    <property type="term" value="C:cytoplasm"/>
    <property type="evidence" value="ECO:0007669"/>
    <property type="project" value="UniProtKB-SubCell"/>
</dbReference>
<dbReference type="FunFam" id="3.30.160.60:FF:000243">
    <property type="entry name" value="Probable transcription factor steA"/>
    <property type="match status" value="1"/>
</dbReference>
<evidence type="ECO:0000256" key="10">
    <source>
        <dbReference type="ARBA" id="ARBA00023163"/>
    </source>
</evidence>
<dbReference type="GO" id="GO:0008270">
    <property type="term" value="F:zinc ion binding"/>
    <property type="evidence" value="ECO:0007669"/>
    <property type="project" value="UniProtKB-KW"/>
</dbReference>
<evidence type="ECO:0000256" key="1">
    <source>
        <dbReference type="ARBA" id="ARBA00004123"/>
    </source>
</evidence>
<dbReference type="SMART" id="SM00355">
    <property type="entry name" value="ZnF_C2H2"/>
    <property type="match status" value="2"/>
</dbReference>
<dbReference type="STRING" id="356882.A0A423X6J2"/>
<dbReference type="PANTHER" id="PTHR40626:SF11">
    <property type="entry name" value="ZINC FINGER PROTEIN YPR022C"/>
    <property type="match status" value="1"/>
</dbReference>
<dbReference type="GO" id="GO:0005634">
    <property type="term" value="C:nucleus"/>
    <property type="evidence" value="ECO:0007669"/>
    <property type="project" value="UniProtKB-SubCell"/>
</dbReference>
<feature type="region of interest" description="Disordered" evidence="14">
    <location>
        <begin position="205"/>
        <end position="232"/>
    </location>
</feature>
<dbReference type="SUPFAM" id="SSF57667">
    <property type="entry name" value="beta-beta-alpha zinc fingers"/>
    <property type="match status" value="1"/>
</dbReference>
<keyword evidence="6 13" id="KW-0863">Zinc-finger</keyword>
<feature type="compositionally biased region" description="Low complexity" evidence="14">
    <location>
        <begin position="376"/>
        <end position="391"/>
    </location>
</feature>
<accession>A0A423X6J2</accession>
<feature type="domain" description="C2H2-type" evidence="15">
    <location>
        <begin position="498"/>
        <end position="526"/>
    </location>
</feature>
<gene>
    <name evidence="16" type="ORF">VMCG_01278</name>
</gene>
<comment type="caution">
    <text evidence="16">The sequence shown here is derived from an EMBL/GenBank/DDBJ whole genome shotgun (WGS) entry which is preliminary data.</text>
</comment>
<comment type="subcellular location">
    <subcellularLocation>
        <location evidence="2">Cytoplasm</location>
    </subcellularLocation>
    <subcellularLocation>
        <location evidence="1">Nucleus</location>
    </subcellularLocation>
</comment>
<dbReference type="PROSITE" id="PS50157">
    <property type="entry name" value="ZINC_FINGER_C2H2_2"/>
    <property type="match status" value="2"/>
</dbReference>
<feature type="compositionally biased region" description="Low complexity" evidence="14">
    <location>
        <begin position="432"/>
        <end position="452"/>
    </location>
</feature>
<evidence type="ECO:0000256" key="6">
    <source>
        <dbReference type="ARBA" id="ARBA00022771"/>
    </source>
</evidence>
<feature type="compositionally biased region" description="Low complexity" evidence="14">
    <location>
        <begin position="64"/>
        <end position="76"/>
    </location>
</feature>
<dbReference type="InterPro" id="IPR013087">
    <property type="entry name" value="Znf_C2H2_type"/>
</dbReference>
<dbReference type="GO" id="GO:0000981">
    <property type="term" value="F:DNA-binding transcription factor activity, RNA polymerase II-specific"/>
    <property type="evidence" value="ECO:0007669"/>
    <property type="project" value="InterPro"/>
</dbReference>
<evidence type="ECO:0000256" key="11">
    <source>
        <dbReference type="ARBA" id="ARBA00023242"/>
    </source>
</evidence>
<dbReference type="FunFam" id="3.30.160.60:FF:000141">
    <property type="entry name" value="C2H2 zinc finger protein"/>
    <property type="match status" value="1"/>
</dbReference>
<evidence type="ECO:0000256" key="9">
    <source>
        <dbReference type="ARBA" id="ARBA00023026"/>
    </source>
</evidence>
<dbReference type="PANTHER" id="PTHR40626">
    <property type="entry name" value="MIP31509P"/>
    <property type="match status" value="1"/>
</dbReference>
<feature type="region of interest" description="Disordered" evidence="14">
    <location>
        <begin position="60"/>
        <end position="100"/>
    </location>
</feature>
<feature type="compositionally biased region" description="Polar residues" evidence="14">
    <location>
        <begin position="453"/>
        <end position="474"/>
    </location>
</feature>
<evidence type="ECO:0000256" key="3">
    <source>
        <dbReference type="ARBA" id="ARBA00022490"/>
    </source>
</evidence>
<evidence type="ECO:0000256" key="8">
    <source>
        <dbReference type="ARBA" id="ARBA00023015"/>
    </source>
</evidence>
<dbReference type="EMBL" id="LKEA01000002">
    <property type="protein sequence ID" value="ROW11397.1"/>
    <property type="molecule type" value="Genomic_DNA"/>
</dbReference>
<feature type="region of interest" description="Disordered" evidence="14">
    <location>
        <begin position="601"/>
        <end position="624"/>
    </location>
</feature>
<evidence type="ECO:0000256" key="12">
    <source>
        <dbReference type="ARBA" id="ARBA00093629"/>
    </source>
</evidence>
<dbReference type="InterPro" id="IPR051059">
    <property type="entry name" value="VerF-like"/>
</dbReference>
<keyword evidence="9" id="KW-0843">Virulence</keyword>
<keyword evidence="10" id="KW-0804">Transcription</keyword>
<keyword evidence="7" id="KW-0862">Zinc</keyword>
<dbReference type="AlphaFoldDB" id="A0A423X6J2"/>
<dbReference type="InterPro" id="IPR036236">
    <property type="entry name" value="Znf_C2H2_sf"/>
</dbReference>
<keyword evidence="4" id="KW-0479">Metal-binding</keyword>
<name>A0A423X6J2_9PEZI</name>
<evidence type="ECO:0000259" key="15">
    <source>
        <dbReference type="PROSITE" id="PS50157"/>
    </source>
</evidence>
<keyword evidence="8" id="KW-0805">Transcription regulation</keyword>
<feature type="compositionally biased region" description="Low complexity" evidence="14">
    <location>
        <begin position="205"/>
        <end position="225"/>
    </location>
</feature>
<keyword evidence="3" id="KW-0963">Cytoplasm</keyword>
<evidence type="ECO:0000256" key="5">
    <source>
        <dbReference type="ARBA" id="ARBA00022737"/>
    </source>
</evidence>
<keyword evidence="17" id="KW-1185">Reference proteome</keyword>
<proteinExistence type="predicted"/>
<feature type="region of interest" description="Disordered" evidence="14">
    <location>
        <begin position="376"/>
        <end position="492"/>
    </location>
</feature>
<protein>
    <recommendedName>
        <fullName evidence="12">C2H2-type transcription factor MSN2</fullName>
    </recommendedName>
</protein>
<feature type="compositionally biased region" description="Low complexity" evidence="14">
    <location>
        <begin position="321"/>
        <end position="334"/>
    </location>
</feature>
<evidence type="ECO:0000313" key="17">
    <source>
        <dbReference type="Proteomes" id="UP000283895"/>
    </source>
</evidence>
<dbReference type="GO" id="GO:0000785">
    <property type="term" value="C:chromatin"/>
    <property type="evidence" value="ECO:0007669"/>
    <property type="project" value="TreeGrafter"/>
</dbReference>
<dbReference type="Gene3D" id="3.30.160.60">
    <property type="entry name" value="Classic Zinc Finger"/>
    <property type="match status" value="2"/>
</dbReference>
<reference evidence="16 17" key="1">
    <citation type="submission" date="2015-09" db="EMBL/GenBank/DDBJ databases">
        <title>Host preference determinants of Valsa canker pathogens revealed by comparative genomics.</title>
        <authorList>
            <person name="Yin Z."/>
            <person name="Huang L."/>
        </authorList>
    </citation>
    <scope>NUCLEOTIDE SEQUENCE [LARGE SCALE GENOMIC DNA]</scope>
    <source>
        <strain evidence="16 17">03-1</strain>
    </source>
</reference>
<dbReference type="OrthoDB" id="654211at2759"/>
<evidence type="ECO:0000256" key="14">
    <source>
        <dbReference type="SAM" id="MobiDB-lite"/>
    </source>
</evidence>
<evidence type="ECO:0000313" key="16">
    <source>
        <dbReference type="EMBL" id="ROW11397.1"/>
    </source>
</evidence>
<dbReference type="Pfam" id="PF00096">
    <property type="entry name" value="zf-C2H2"/>
    <property type="match status" value="2"/>
</dbReference>
<keyword evidence="11" id="KW-0539">Nucleus</keyword>
<dbReference type="GO" id="GO:0000978">
    <property type="term" value="F:RNA polymerase II cis-regulatory region sequence-specific DNA binding"/>
    <property type="evidence" value="ECO:0007669"/>
    <property type="project" value="InterPro"/>
</dbReference>
<feature type="compositionally biased region" description="Polar residues" evidence="14">
    <location>
        <begin position="83"/>
        <end position="99"/>
    </location>
</feature>
<evidence type="ECO:0000256" key="2">
    <source>
        <dbReference type="ARBA" id="ARBA00004496"/>
    </source>
</evidence>
<evidence type="ECO:0000256" key="7">
    <source>
        <dbReference type="ARBA" id="ARBA00022833"/>
    </source>
</evidence>
<dbReference type="Proteomes" id="UP000283895">
    <property type="component" value="Unassembled WGS sequence"/>
</dbReference>
<evidence type="ECO:0000256" key="13">
    <source>
        <dbReference type="PROSITE-ProRule" id="PRU00042"/>
    </source>
</evidence>
<keyword evidence="5" id="KW-0677">Repeat</keyword>